<evidence type="ECO:0000256" key="1">
    <source>
        <dbReference type="ARBA" id="ARBA00004141"/>
    </source>
</evidence>
<dbReference type="Proteomes" id="UP001642482">
    <property type="component" value="Unassembled WGS sequence"/>
</dbReference>
<evidence type="ECO:0000259" key="6">
    <source>
        <dbReference type="Pfam" id="PF01284"/>
    </source>
</evidence>
<feature type="transmembrane region" description="Helical" evidence="5">
    <location>
        <begin position="141"/>
        <end position="163"/>
    </location>
</feature>
<keyword evidence="2 5" id="KW-0812">Transmembrane</keyword>
<feature type="transmembrane region" description="Helical" evidence="5">
    <location>
        <begin position="21"/>
        <end position="40"/>
    </location>
</feature>
<keyword evidence="4 5" id="KW-0472">Membrane</keyword>
<dbReference type="InterPro" id="IPR008253">
    <property type="entry name" value="Marvel"/>
</dbReference>
<comment type="subcellular location">
    <subcellularLocation>
        <location evidence="1">Membrane</location>
        <topology evidence="1">Multi-pass membrane protein</topology>
    </subcellularLocation>
</comment>
<evidence type="ECO:0000256" key="5">
    <source>
        <dbReference type="SAM" id="Phobius"/>
    </source>
</evidence>
<dbReference type="PANTHER" id="PTHR37451:SF1">
    <property type="entry name" value="MARVEL DOMAIN-CONTAINING PROTEIN"/>
    <property type="match status" value="1"/>
</dbReference>
<organism evidence="7 8">
    <name type="scientific">Sporothrix eucalyptigena</name>
    <dbReference type="NCBI Taxonomy" id="1812306"/>
    <lineage>
        <taxon>Eukaryota</taxon>
        <taxon>Fungi</taxon>
        <taxon>Dikarya</taxon>
        <taxon>Ascomycota</taxon>
        <taxon>Pezizomycotina</taxon>
        <taxon>Sordariomycetes</taxon>
        <taxon>Sordariomycetidae</taxon>
        <taxon>Ophiostomatales</taxon>
        <taxon>Ophiostomataceae</taxon>
        <taxon>Sporothrix</taxon>
    </lineage>
</organism>
<protein>
    <recommendedName>
        <fullName evidence="6">MARVEL domain-containing protein</fullName>
    </recommendedName>
</protein>
<gene>
    <name evidence="7" type="ORF">SEUCBS140593_001706</name>
</gene>
<feature type="domain" description="MARVEL" evidence="6">
    <location>
        <begin position="18"/>
        <end position="157"/>
    </location>
</feature>
<keyword evidence="8" id="KW-1185">Reference proteome</keyword>
<name>A0ABP0B0J6_9PEZI</name>
<comment type="caution">
    <text evidence="7">The sequence shown here is derived from an EMBL/GenBank/DDBJ whole genome shotgun (WGS) entry which is preliminary data.</text>
</comment>
<evidence type="ECO:0000256" key="4">
    <source>
        <dbReference type="ARBA" id="ARBA00023136"/>
    </source>
</evidence>
<sequence length="199" mass="21818">MSRIHNTALNIASNRPLQLTLRTLQFIFAVIVLGTTAHAIRVFKPFDVTTHFSYGTFVDHIGVPSAWGFMAFCALWTLQGVVFLIVAGHRYSSVRLVGYVRVFVESVALVSWLAGFISLAINLGANVCSAEEKGCGPLQAAVVFGSLEWLLFIVTATVTYALVLGRKETRHQPHITAQVMSSKDQENSSIVLSYGTQKE</sequence>
<evidence type="ECO:0000313" key="8">
    <source>
        <dbReference type="Proteomes" id="UP001642482"/>
    </source>
</evidence>
<accession>A0ABP0B0J6</accession>
<feature type="transmembrane region" description="Helical" evidence="5">
    <location>
        <begin position="66"/>
        <end position="87"/>
    </location>
</feature>
<evidence type="ECO:0000256" key="2">
    <source>
        <dbReference type="ARBA" id="ARBA00022692"/>
    </source>
</evidence>
<feature type="transmembrane region" description="Helical" evidence="5">
    <location>
        <begin position="99"/>
        <end position="121"/>
    </location>
</feature>
<dbReference type="Pfam" id="PF01284">
    <property type="entry name" value="MARVEL"/>
    <property type="match status" value="1"/>
</dbReference>
<evidence type="ECO:0000313" key="7">
    <source>
        <dbReference type="EMBL" id="CAK7213023.1"/>
    </source>
</evidence>
<dbReference type="EMBL" id="CAWUHD010000010">
    <property type="protein sequence ID" value="CAK7213023.1"/>
    <property type="molecule type" value="Genomic_DNA"/>
</dbReference>
<keyword evidence="3 5" id="KW-1133">Transmembrane helix</keyword>
<proteinExistence type="predicted"/>
<reference evidence="7 8" key="1">
    <citation type="submission" date="2024-01" db="EMBL/GenBank/DDBJ databases">
        <authorList>
            <person name="Allen C."/>
            <person name="Tagirdzhanova G."/>
        </authorList>
    </citation>
    <scope>NUCLEOTIDE SEQUENCE [LARGE SCALE GENOMIC DNA]</scope>
</reference>
<evidence type="ECO:0000256" key="3">
    <source>
        <dbReference type="ARBA" id="ARBA00022989"/>
    </source>
</evidence>
<dbReference type="PANTHER" id="PTHR37451">
    <property type="entry name" value="MARVEL DOMAIN"/>
    <property type="match status" value="1"/>
</dbReference>